<dbReference type="EMBL" id="JBEHCU010009421">
    <property type="protein sequence ID" value="KAL1379910.1"/>
    <property type="molecule type" value="Genomic_DNA"/>
</dbReference>
<dbReference type="Proteomes" id="UP001562425">
    <property type="component" value="Unassembled WGS sequence"/>
</dbReference>
<comment type="caution">
    <text evidence="1">The sequence shown here is derived from an EMBL/GenBank/DDBJ whole genome shotgun (WGS) entry which is preliminary data.</text>
</comment>
<sequence length="66" mass="7424">MTKRVRTRCSVRGGDKATLTNTYSERSLPCVVGHKSISGCNEYRHNRSDIQQADFVGSRRFTKSCA</sequence>
<reference evidence="1 2" key="1">
    <citation type="submission" date="2024-05" db="EMBL/GenBank/DDBJ databases">
        <title>Culex pipiens pipiens assembly and annotation.</title>
        <authorList>
            <person name="Alout H."/>
            <person name="Durand T."/>
        </authorList>
    </citation>
    <scope>NUCLEOTIDE SEQUENCE [LARGE SCALE GENOMIC DNA]</scope>
    <source>
        <strain evidence="1">HA-2024</strain>
        <tissue evidence="1">Whole body</tissue>
    </source>
</reference>
<name>A0ABD1CU10_CULPP</name>
<organism evidence="1 2">
    <name type="scientific">Culex pipiens pipiens</name>
    <name type="common">Northern house mosquito</name>
    <dbReference type="NCBI Taxonomy" id="38569"/>
    <lineage>
        <taxon>Eukaryota</taxon>
        <taxon>Metazoa</taxon>
        <taxon>Ecdysozoa</taxon>
        <taxon>Arthropoda</taxon>
        <taxon>Hexapoda</taxon>
        <taxon>Insecta</taxon>
        <taxon>Pterygota</taxon>
        <taxon>Neoptera</taxon>
        <taxon>Endopterygota</taxon>
        <taxon>Diptera</taxon>
        <taxon>Nematocera</taxon>
        <taxon>Culicoidea</taxon>
        <taxon>Culicidae</taxon>
        <taxon>Culicinae</taxon>
        <taxon>Culicini</taxon>
        <taxon>Culex</taxon>
        <taxon>Culex</taxon>
    </lineage>
</organism>
<gene>
    <name evidence="1" type="ORF">pipiens_014573</name>
</gene>
<dbReference type="AlphaFoldDB" id="A0ABD1CU10"/>
<keyword evidence="2" id="KW-1185">Reference proteome</keyword>
<evidence type="ECO:0000313" key="2">
    <source>
        <dbReference type="Proteomes" id="UP001562425"/>
    </source>
</evidence>
<evidence type="ECO:0000313" key="1">
    <source>
        <dbReference type="EMBL" id="KAL1379910.1"/>
    </source>
</evidence>
<accession>A0ABD1CU10</accession>
<proteinExistence type="predicted"/>
<protein>
    <submittedName>
        <fullName evidence="1">Uncharacterized protein</fullName>
    </submittedName>
</protein>